<dbReference type="CDD" id="cd00190">
    <property type="entry name" value="Tryp_SPc"/>
    <property type="match status" value="1"/>
</dbReference>
<dbReference type="InterPro" id="IPR050430">
    <property type="entry name" value="Peptidase_S1"/>
</dbReference>
<dbReference type="PANTHER" id="PTHR24276">
    <property type="entry name" value="POLYSERASE-RELATED"/>
    <property type="match status" value="1"/>
</dbReference>
<feature type="chain" id="PRO_5040400496" description="Peptidase S1 domain-containing protein" evidence="9">
    <location>
        <begin position="19"/>
        <end position="269"/>
    </location>
</feature>
<evidence type="ECO:0000256" key="9">
    <source>
        <dbReference type="SAM" id="SignalP"/>
    </source>
</evidence>
<keyword evidence="5 8" id="KW-0720">Serine protease</keyword>
<dbReference type="SMART" id="SM00020">
    <property type="entry name" value="Tryp_SPc"/>
    <property type="match status" value="1"/>
</dbReference>
<keyword evidence="4 8" id="KW-0378">Hydrolase</keyword>
<keyword evidence="2 8" id="KW-0645">Protease</keyword>
<evidence type="ECO:0000313" key="11">
    <source>
        <dbReference type="EMBL" id="CAG9763026.1"/>
    </source>
</evidence>
<comment type="similarity">
    <text evidence="1">Belongs to the peptidase S1 family.</text>
</comment>
<dbReference type="OrthoDB" id="10059102at2759"/>
<evidence type="ECO:0000256" key="3">
    <source>
        <dbReference type="ARBA" id="ARBA00022729"/>
    </source>
</evidence>
<feature type="signal peptide" evidence="9">
    <location>
        <begin position="1"/>
        <end position="18"/>
    </location>
</feature>
<sequence length="269" mass="28895">MRLQYLLILFAVAESKQALIKDQVGFYNVNDTIKIVGGEPTDILNFPYQVSLQYYYRHICGGSIISQRWIVSAAHCTQISWLSNTAPLAGFTVRVGSSFVQSEGRVLAVSNIVEHPVYGNSAASAYDYDISLIMVSSPISYSPSIQPIPLPPINQKPIPGASCLITGWGDLLEGGSSPARLHVVDVPWISNESCTEYYGAPVITYNMMCAGSPEGGRDACQGDSGGPLAVDGVLMGVVSWGAGCARPNRPGVYAYLPAVRQWINETTGL</sequence>
<organism evidence="11 12">
    <name type="scientific">Ceutorhynchus assimilis</name>
    <name type="common">cabbage seed weevil</name>
    <dbReference type="NCBI Taxonomy" id="467358"/>
    <lineage>
        <taxon>Eukaryota</taxon>
        <taxon>Metazoa</taxon>
        <taxon>Ecdysozoa</taxon>
        <taxon>Arthropoda</taxon>
        <taxon>Hexapoda</taxon>
        <taxon>Insecta</taxon>
        <taxon>Pterygota</taxon>
        <taxon>Neoptera</taxon>
        <taxon>Endopterygota</taxon>
        <taxon>Coleoptera</taxon>
        <taxon>Polyphaga</taxon>
        <taxon>Cucujiformia</taxon>
        <taxon>Curculionidae</taxon>
        <taxon>Ceutorhynchinae</taxon>
        <taxon>Ceutorhynchus</taxon>
    </lineage>
</organism>
<dbReference type="PROSITE" id="PS00134">
    <property type="entry name" value="TRYPSIN_HIS"/>
    <property type="match status" value="1"/>
</dbReference>
<dbReference type="GO" id="GO:0004252">
    <property type="term" value="F:serine-type endopeptidase activity"/>
    <property type="evidence" value="ECO:0007669"/>
    <property type="project" value="InterPro"/>
</dbReference>
<evidence type="ECO:0000259" key="10">
    <source>
        <dbReference type="PROSITE" id="PS50240"/>
    </source>
</evidence>
<dbReference type="InterPro" id="IPR009003">
    <property type="entry name" value="Peptidase_S1_PA"/>
</dbReference>
<protein>
    <recommendedName>
        <fullName evidence="10">Peptidase S1 domain-containing protein</fullName>
    </recommendedName>
</protein>
<accession>A0A9N9MH38</accession>
<name>A0A9N9MH38_9CUCU</name>
<dbReference type="EMBL" id="OU892288">
    <property type="protein sequence ID" value="CAG9763026.1"/>
    <property type="molecule type" value="Genomic_DNA"/>
</dbReference>
<dbReference type="InterPro" id="IPR018114">
    <property type="entry name" value="TRYPSIN_HIS"/>
</dbReference>
<feature type="domain" description="Peptidase S1" evidence="10">
    <location>
        <begin position="35"/>
        <end position="268"/>
    </location>
</feature>
<dbReference type="PANTHER" id="PTHR24276:SF91">
    <property type="entry name" value="AT26814P-RELATED"/>
    <property type="match status" value="1"/>
</dbReference>
<evidence type="ECO:0000256" key="1">
    <source>
        <dbReference type="ARBA" id="ARBA00007664"/>
    </source>
</evidence>
<keyword evidence="3 9" id="KW-0732">Signal</keyword>
<keyword evidence="6" id="KW-0865">Zymogen</keyword>
<dbReference type="Proteomes" id="UP001152799">
    <property type="component" value="Chromosome 12"/>
</dbReference>
<evidence type="ECO:0000256" key="7">
    <source>
        <dbReference type="ARBA" id="ARBA00023157"/>
    </source>
</evidence>
<dbReference type="PROSITE" id="PS00135">
    <property type="entry name" value="TRYPSIN_SER"/>
    <property type="match status" value="1"/>
</dbReference>
<dbReference type="Gene3D" id="2.40.10.10">
    <property type="entry name" value="Trypsin-like serine proteases"/>
    <property type="match status" value="1"/>
</dbReference>
<dbReference type="FunFam" id="2.40.10.10:FF:000077">
    <property type="entry name" value="Predicted protein"/>
    <property type="match status" value="1"/>
</dbReference>
<evidence type="ECO:0000256" key="6">
    <source>
        <dbReference type="ARBA" id="ARBA00023145"/>
    </source>
</evidence>
<dbReference type="InterPro" id="IPR001254">
    <property type="entry name" value="Trypsin_dom"/>
</dbReference>
<evidence type="ECO:0000256" key="8">
    <source>
        <dbReference type="RuleBase" id="RU363034"/>
    </source>
</evidence>
<reference evidence="11" key="1">
    <citation type="submission" date="2022-01" db="EMBL/GenBank/DDBJ databases">
        <authorList>
            <person name="King R."/>
        </authorList>
    </citation>
    <scope>NUCLEOTIDE SEQUENCE</scope>
</reference>
<evidence type="ECO:0000256" key="4">
    <source>
        <dbReference type="ARBA" id="ARBA00022801"/>
    </source>
</evidence>
<keyword evidence="12" id="KW-1185">Reference proteome</keyword>
<dbReference type="GO" id="GO:0006508">
    <property type="term" value="P:proteolysis"/>
    <property type="evidence" value="ECO:0007669"/>
    <property type="project" value="UniProtKB-KW"/>
</dbReference>
<dbReference type="PRINTS" id="PR00722">
    <property type="entry name" value="CHYMOTRYPSIN"/>
</dbReference>
<dbReference type="InterPro" id="IPR033116">
    <property type="entry name" value="TRYPSIN_SER"/>
</dbReference>
<evidence type="ECO:0000256" key="2">
    <source>
        <dbReference type="ARBA" id="ARBA00022670"/>
    </source>
</evidence>
<dbReference type="InterPro" id="IPR001314">
    <property type="entry name" value="Peptidase_S1A"/>
</dbReference>
<dbReference type="AlphaFoldDB" id="A0A9N9MH38"/>
<dbReference type="InterPro" id="IPR043504">
    <property type="entry name" value="Peptidase_S1_PA_chymotrypsin"/>
</dbReference>
<dbReference type="Pfam" id="PF00089">
    <property type="entry name" value="Trypsin"/>
    <property type="match status" value="1"/>
</dbReference>
<gene>
    <name evidence="11" type="ORF">CEUTPL_LOCUS3696</name>
</gene>
<dbReference type="PROSITE" id="PS50240">
    <property type="entry name" value="TRYPSIN_DOM"/>
    <property type="match status" value="1"/>
</dbReference>
<evidence type="ECO:0000256" key="5">
    <source>
        <dbReference type="ARBA" id="ARBA00022825"/>
    </source>
</evidence>
<dbReference type="SUPFAM" id="SSF50494">
    <property type="entry name" value="Trypsin-like serine proteases"/>
    <property type="match status" value="1"/>
</dbReference>
<evidence type="ECO:0000313" key="12">
    <source>
        <dbReference type="Proteomes" id="UP001152799"/>
    </source>
</evidence>
<keyword evidence="7" id="KW-1015">Disulfide bond</keyword>
<proteinExistence type="inferred from homology"/>